<keyword evidence="1" id="KW-1133">Transmembrane helix</keyword>
<dbReference type="Proteomes" id="UP001432322">
    <property type="component" value="Unassembled WGS sequence"/>
</dbReference>
<dbReference type="PANTHER" id="PTHR37433:SF5">
    <property type="entry name" value="DUF753 DOMAIN-CONTAINING PROTEIN-RELATED"/>
    <property type="match status" value="1"/>
</dbReference>
<evidence type="ECO:0000259" key="2">
    <source>
        <dbReference type="Pfam" id="PF24602"/>
    </source>
</evidence>
<feature type="transmembrane region" description="Helical" evidence="1">
    <location>
        <begin position="131"/>
        <end position="151"/>
    </location>
</feature>
<gene>
    <name evidence="3" type="ORF">PFISCL1PPCAC_13012</name>
</gene>
<dbReference type="Pfam" id="PF24602">
    <property type="entry name" value="DUF7622"/>
    <property type="match status" value="1"/>
</dbReference>
<keyword evidence="4" id="KW-1185">Reference proteome</keyword>
<sequence>SSAYPGESGLPLDPRNSGLINCAMTSVMGQVRKCRGHACYVIQRTHQNDNFGCIMYDERYMDRKLLVGAHQMVDERQFICDRDMCNAGVDTGKVFAGLTAYDEPPPANESCNCFDPPTPDSPVTAKSPIDLALVLGISIPACVFLVLFFSVSGYRIYSKRWPAPLFFLNSKSLNGRPSKSSVVTVVSTAKNK</sequence>
<reference evidence="3" key="1">
    <citation type="submission" date="2023-10" db="EMBL/GenBank/DDBJ databases">
        <title>Genome assembly of Pristionchus species.</title>
        <authorList>
            <person name="Yoshida K."/>
            <person name="Sommer R.J."/>
        </authorList>
    </citation>
    <scope>NUCLEOTIDE SEQUENCE</scope>
    <source>
        <strain evidence="3">RS5133</strain>
    </source>
</reference>
<dbReference type="PANTHER" id="PTHR37433">
    <property type="entry name" value="PROTEIN CBG25136-RELATED"/>
    <property type="match status" value="1"/>
</dbReference>
<feature type="non-terminal residue" evidence="3">
    <location>
        <position position="1"/>
    </location>
</feature>
<protein>
    <recommendedName>
        <fullName evidence="2">DUF7622 domain-containing protein</fullName>
    </recommendedName>
</protein>
<keyword evidence="1" id="KW-0472">Membrane</keyword>
<accession>A0AAV5VT11</accession>
<dbReference type="AlphaFoldDB" id="A0AAV5VT11"/>
<dbReference type="InterPro" id="IPR056039">
    <property type="entry name" value="DUF7622"/>
</dbReference>
<dbReference type="EMBL" id="BTSY01000004">
    <property type="protein sequence ID" value="GMT21715.1"/>
    <property type="molecule type" value="Genomic_DNA"/>
</dbReference>
<organism evidence="3 4">
    <name type="scientific">Pristionchus fissidentatus</name>
    <dbReference type="NCBI Taxonomy" id="1538716"/>
    <lineage>
        <taxon>Eukaryota</taxon>
        <taxon>Metazoa</taxon>
        <taxon>Ecdysozoa</taxon>
        <taxon>Nematoda</taxon>
        <taxon>Chromadorea</taxon>
        <taxon>Rhabditida</taxon>
        <taxon>Rhabditina</taxon>
        <taxon>Diplogasteromorpha</taxon>
        <taxon>Diplogasteroidea</taxon>
        <taxon>Neodiplogasteridae</taxon>
        <taxon>Pristionchus</taxon>
    </lineage>
</organism>
<proteinExistence type="predicted"/>
<name>A0AAV5VT11_9BILA</name>
<evidence type="ECO:0000256" key="1">
    <source>
        <dbReference type="SAM" id="Phobius"/>
    </source>
</evidence>
<comment type="caution">
    <text evidence="3">The sequence shown here is derived from an EMBL/GenBank/DDBJ whole genome shotgun (WGS) entry which is preliminary data.</text>
</comment>
<evidence type="ECO:0000313" key="4">
    <source>
        <dbReference type="Proteomes" id="UP001432322"/>
    </source>
</evidence>
<evidence type="ECO:0000313" key="3">
    <source>
        <dbReference type="EMBL" id="GMT21715.1"/>
    </source>
</evidence>
<keyword evidence="1" id="KW-0812">Transmembrane</keyword>
<feature type="domain" description="DUF7622" evidence="2">
    <location>
        <begin position="31"/>
        <end position="87"/>
    </location>
</feature>